<keyword evidence="1" id="KW-0697">Rotamase</keyword>
<dbReference type="EMBL" id="CP071090">
    <property type="protein sequence ID" value="QSQ24114.1"/>
    <property type="molecule type" value="Genomic_DNA"/>
</dbReference>
<evidence type="ECO:0000313" key="4">
    <source>
        <dbReference type="EMBL" id="QSQ24114.1"/>
    </source>
</evidence>
<dbReference type="InterPro" id="IPR046357">
    <property type="entry name" value="PPIase_dom_sf"/>
</dbReference>
<protein>
    <submittedName>
        <fullName evidence="4">Peptidylprolyl isomerase</fullName>
    </submittedName>
</protein>
<keyword evidence="2 4" id="KW-0413">Isomerase</keyword>
<accession>A0ABX7P0K4</accession>
<dbReference type="Pfam" id="PF05698">
    <property type="entry name" value="Trigger_C"/>
    <property type="match status" value="1"/>
</dbReference>
<dbReference type="SUPFAM" id="SSF109998">
    <property type="entry name" value="Triger factor/SurA peptide-binding domain-like"/>
    <property type="match status" value="1"/>
</dbReference>
<dbReference type="RefSeq" id="WP_206725681.1">
    <property type="nucleotide sequence ID" value="NZ_CP071090.1"/>
</dbReference>
<organism evidence="4 5">
    <name type="scientific">Pyxidicoccus parkwayensis</name>
    <dbReference type="NCBI Taxonomy" id="2813578"/>
    <lineage>
        <taxon>Bacteria</taxon>
        <taxon>Pseudomonadati</taxon>
        <taxon>Myxococcota</taxon>
        <taxon>Myxococcia</taxon>
        <taxon>Myxococcales</taxon>
        <taxon>Cystobacterineae</taxon>
        <taxon>Myxococcaceae</taxon>
        <taxon>Pyxidicoccus</taxon>
    </lineage>
</organism>
<sequence>MSPIASIMAAGPVPLPPVKAPSLEGLSVRVPLAEDLTSEDLITRFHEKKRALATVRERAEGEHVAEGDDVQLDVLGYAEGRLIPFSTRFGFWTELAPLQALPGFSELVAESGTVGGSLQLMLDLPDNYPVESLRGKPVRFLVDIRAARELTLPDEESPAFLKQLGLGDSLDAVMTALQEELENELSDNLWVQAQELVLDEVARRTEVEVPRKLVDEEIRRRWATAEGFGMVERGFSVEEQEEAVQGWLQDASTREQAEHRIRVGLGLKAIAEQDKLTLSAEKLQKLLEQTTEPFGLTADDVRAALRESPETTKKLHDLGWHLMVVEYVMSKAKVTFEGAEQG</sequence>
<evidence type="ECO:0000259" key="3">
    <source>
        <dbReference type="Pfam" id="PF05698"/>
    </source>
</evidence>
<evidence type="ECO:0000256" key="2">
    <source>
        <dbReference type="ARBA" id="ARBA00023235"/>
    </source>
</evidence>
<reference evidence="4 5" key="1">
    <citation type="submission" date="2021-02" db="EMBL/GenBank/DDBJ databases">
        <title>De Novo genome assembly of isolated myxobacteria.</title>
        <authorList>
            <person name="Stevens D.C."/>
        </authorList>
    </citation>
    <scope>NUCLEOTIDE SEQUENCE [LARGE SCALE GENOMIC DNA]</scope>
    <source>
        <strain evidence="5">SCPEA02</strain>
    </source>
</reference>
<dbReference type="GO" id="GO:0016853">
    <property type="term" value="F:isomerase activity"/>
    <property type="evidence" value="ECO:0007669"/>
    <property type="project" value="UniProtKB-KW"/>
</dbReference>
<dbReference type="InterPro" id="IPR037041">
    <property type="entry name" value="Trigger_fac_C_sf"/>
</dbReference>
<evidence type="ECO:0000256" key="1">
    <source>
        <dbReference type="ARBA" id="ARBA00023110"/>
    </source>
</evidence>
<evidence type="ECO:0000313" key="5">
    <source>
        <dbReference type="Proteomes" id="UP000662747"/>
    </source>
</evidence>
<keyword evidence="5" id="KW-1185">Reference proteome</keyword>
<dbReference type="Gene3D" id="1.10.3120.10">
    <property type="entry name" value="Trigger factor, C-terminal domain"/>
    <property type="match status" value="1"/>
</dbReference>
<dbReference type="SUPFAM" id="SSF54534">
    <property type="entry name" value="FKBP-like"/>
    <property type="match status" value="1"/>
</dbReference>
<feature type="domain" description="Trigger factor C-terminal" evidence="3">
    <location>
        <begin position="169"/>
        <end position="314"/>
    </location>
</feature>
<gene>
    <name evidence="4" type="ORF">JY651_03820</name>
</gene>
<dbReference type="Proteomes" id="UP000662747">
    <property type="component" value="Chromosome"/>
</dbReference>
<dbReference type="Gene3D" id="3.10.50.40">
    <property type="match status" value="1"/>
</dbReference>
<dbReference type="InterPro" id="IPR008880">
    <property type="entry name" value="Trigger_fac_C"/>
</dbReference>
<name>A0ABX7P0K4_9BACT</name>
<dbReference type="InterPro" id="IPR027304">
    <property type="entry name" value="Trigger_fact/SurA_dom_sf"/>
</dbReference>
<proteinExistence type="predicted"/>